<protein>
    <submittedName>
        <fullName evidence="1">Uncharacterized protein</fullName>
    </submittedName>
</protein>
<accession>A0A6C0B4Q8</accession>
<name>A0A6C0B4Q8_9ZZZZ</name>
<dbReference type="EMBL" id="MN739056">
    <property type="protein sequence ID" value="QHS86478.1"/>
    <property type="molecule type" value="Genomic_DNA"/>
</dbReference>
<proteinExistence type="predicted"/>
<dbReference type="AlphaFoldDB" id="A0A6C0B4Q8"/>
<sequence length="55" mass="6356">MEQETLTEQYLKTLTEKERMAYEIAKDHLGSSFELEKSNGFITWTAKQSAKQSAK</sequence>
<organism evidence="1">
    <name type="scientific">viral metagenome</name>
    <dbReference type="NCBI Taxonomy" id="1070528"/>
    <lineage>
        <taxon>unclassified sequences</taxon>
        <taxon>metagenomes</taxon>
        <taxon>organismal metagenomes</taxon>
    </lineage>
</organism>
<reference evidence="1" key="1">
    <citation type="journal article" date="2020" name="Nature">
        <title>Giant virus diversity and host interactions through global metagenomics.</title>
        <authorList>
            <person name="Schulz F."/>
            <person name="Roux S."/>
            <person name="Paez-Espino D."/>
            <person name="Jungbluth S."/>
            <person name="Walsh D.A."/>
            <person name="Denef V.J."/>
            <person name="McMahon K.D."/>
            <person name="Konstantinidis K.T."/>
            <person name="Eloe-Fadrosh E.A."/>
            <person name="Kyrpides N.C."/>
            <person name="Woyke T."/>
        </authorList>
    </citation>
    <scope>NUCLEOTIDE SEQUENCE</scope>
    <source>
        <strain evidence="1">GVMAG-M-3300009187-29</strain>
    </source>
</reference>
<evidence type="ECO:0000313" key="1">
    <source>
        <dbReference type="EMBL" id="QHS86478.1"/>
    </source>
</evidence>